<evidence type="ECO:0000313" key="5">
    <source>
        <dbReference type="Ensembl" id="ENSMMDP00005023422.1"/>
    </source>
</evidence>
<evidence type="ECO:0000256" key="1">
    <source>
        <dbReference type="ARBA" id="ARBA00005771"/>
    </source>
</evidence>
<protein>
    <recommendedName>
        <fullName evidence="3">Sulfotransferase</fullName>
        <ecNumber evidence="3">2.8.2.-</ecNumber>
    </recommendedName>
</protein>
<dbReference type="GO" id="GO:0008146">
    <property type="term" value="F:sulfotransferase activity"/>
    <property type="evidence" value="ECO:0007669"/>
    <property type="project" value="InterPro"/>
</dbReference>
<dbReference type="Gene3D" id="3.40.50.300">
    <property type="entry name" value="P-loop containing nucleotide triphosphate hydrolases"/>
    <property type="match status" value="1"/>
</dbReference>
<dbReference type="Proteomes" id="UP000472263">
    <property type="component" value="Chromosome 7"/>
</dbReference>
<dbReference type="InterPro" id="IPR000863">
    <property type="entry name" value="Sulfotransferase_dom"/>
</dbReference>
<evidence type="ECO:0000259" key="4">
    <source>
        <dbReference type="Pfam" id="PF00685"/>
    </source>
</evidence>
<keyword evidence="6" id="KW-1185">Reference proteome</keyword>
<comment type="similarity">
    <text evidence="1 3">Belongs to the sulfotransferase 1 family.</text>
</comment>
<name>A0A667Y713_9TELE</name>
<dbReference type="EC" id="2.8.2.-" evidence="3"/>
<sequence>MPHSEESQTEAEDKPIVVRGNLTKLSHYTNNWEKIQSFQVRPDDIVIATYPEAGTTWVSFILDLLYFGQTSPERQTSMPIHITVPFLELDIPSLLLSGTDLADKLPTSPQLIKTHLPVQLVPKSIWEQNCRVQYVFLPLSQHITILFRHI</sequence>
<organism evidence="5 6">
    <name type="scientific">Myripristis murdjan</name>
    <name type="common">pinecone soldierfish</name>
    <dbReference type="NCBI Taxonomy" id="586833"/>
    <lineage>
        <taxon>Eukaryota</taxon>
        <taxon>Metazoa</taxon>
        <taxon>Chordata</taxon>
        <taxon>Craniata</taxon>
        <taxon>Vertebrata</taxon>
        <taxon>Euteleostomi</taxon>
        <taxon>Actinopterygii</taxon>
        <taxon>Neopterygii</taxon>
        <taxon>Teleostei</taxon>
        <taxon>Neoteleostei</taxon>
        <taxon>Acanthomorphata</taxon>
        <taxon>Holocentriformes</taxon>
        <taxon>Holocentridae</taxon>
        <taxon>Myripristis</taxon>
    </lineage>
</organism>
<reference evidence="5" key="1">
    <citation type="submission" date="2019-06" db="EMBL/GenBank/DDBJ databases">
        <authorList>
            <consortium name="Wellcome Sanger Institute Data Sharing"/>
        </authorList>
    </citation>
    <scope>NUCLEOTIDE SEQUENCE [LARGE SCALE GENOMIC DNA]</scope>
</reference>
<dbReference type="Ensembl" id="ENSMMDT00005023929.1">
    <property type="protein sequence ID" value="ENSMMDP00005023422.1"/>
    <property type="gene ID" value="ENSMMDG00005011296.1"/>
</dbReference>
<evidence type="ECO:0000256" key="2">
    <source>
        <dbReference type="ARBA" id="ARBA00022679"/>
    </source>
</evidence>
<proteinExistence type="inferred from homology"/>
<dbReference type="GeneTree" id="ENSGT00940000163342"/>
<dbReference type="AlphaFoldDB" id="A0A667Y713"/>
<dbReference type="PANTHER" id="PTHR11783">
    <property type="entry name" value="SULFOTRANSFERASE SULT"/>
    <property type="match status" value="1"/>
</dbReference>
<reference evidence="5" key="2">
    <citation type="submission" date="2025-08" db="UniProtKB">
        <authorList>
            <consortium name="Ensembl"/>
        </authorList>
    </citation>
    <scope>IDENTIFICATION</scope>
</reference>
<dbReference type="SUPFAM" id="SSF52540">
    <property type="entry name" value="P-loop containing nucleoside triphosphate hydrolases"/>
    <property type="match status" value="1"/>
</dbReference>
<evidence type="ECO:0000313" key="6">
    <source>
        <dbReference type="Proteomes" id="UP000472263"/>
    </source>
</evidence>
<evidence type="ECO:0000256" key="3">
    <source>
        <dbReference type="RuleBase" id="RU361155"/>
    </source>
</evidence>
<keyword evidence="2 3" id="KW-0808">Transferase</keyword>
<reference evidence="5" key="3">
    <citation type="submission" date="2025-09" db="UniProtKB">
        <authorList>
            <consortium name="Ensembl"/>
        </authorList>
    </citation>
    <scope>IDENTIFICATION</scope>
</reference>
<accession>A0A667Y713</accession>
<dbReference type="InterPro" id="IPR027417">
    <property type="entry name" value="P-loop_NTPase"/>
</dbReference>
<dbReference type="Pfam" id="PF00685">
    <property type="entry name" value="Sulfotransfer_1"/>
    <property type="match status" value="1"/>
</dbReference>
<feature type="domain" description="Sulfotransferase" evidence="4">
    <location>
        <begin position="42"/>
        <end position="135"/>
    </location>
</feature>